<keyword evidence="7" id="KW-0539">Nucleus</keyword>
<keyword evidence="4" id="KW-0813">Transport</keyword>
<dbReference type="SUPFAM" id="SSF48371">
    <property type="entry name" value="ARM repeat"/>
    <property type="match status" value="1"/>
</dbReference>
<dbReference type="PANTHER" id="PTHR10997:SF18">
    <property type="entry name" value="D-IMPORTIN 7_RANBP7"/>
    <property type="match status" value="1"/>
</dbReference>
<dbReference type="Proteomes" id="UP000887581">
    <property type="component" value="Unplaced"/>
</dbReference>
<dbReference type="InterPro" id="IPR058669">
    <property type="entry name" value="TPR_IPO7/11-like"/>
</dbReference>
<keyword evidence="6" id="KW-0653">Protein transport</keyword>
<dbReference type="PROSITE" id="PS50166">
    <property type="entry name" value="IMPORTIN_B_NT"/>
    <property type="match status" value="1"/>
</dbReference>
<comment type="similarity">
    <text evidence="3">Belongs to the importin beta family.</text>
</comment>
<dbReference type="AlphaFoldDB" id="A0A915Q402"/>
<dbReference type="GO" id="GO:0031267">
    <property type="term" value="F:small GTPase binding"/>
    <property type="evidence" value="ECO:0007669"/>
    <property type="project" value="InterPro"/>
</dbReference>
<dbReference type="Pfam" id="PF25758">
    <property type="entry name" value="TPR_IPO11"/>
    <property type="match status" value="1"/>
</dbReference>
<feature type="region of interest" description="Disordered" evidence="8">
    <location>
        <begin position="983"/>
        <end position="1006"/>
    </location>
</feature>
<evidence type="ECO:0000256" key="1">
    <source>
        <dbReference type="ARBA" id="ARBA00004123"/>
    </source>
</evidence>
<dbReference type="InterPro" id="IPR016024">
    <property type="entry name" value="ARM-type_fold"/>
</dbReference>
<evidence type="ECO:0000256" key="4">
    <source>
        <dbReference type="ARBA" id="ARBA00022448"/>
    </source>
</evidence>
<dbReference type="GO" id="GO:0005829">
    <property type="term" value="C:cytosol"/>
    <property type="evidence" value="ECO:0007669"/>
    <property type="project" value="TreeGrafter"/>
</dbReference>
<evidence type="ECO:0000256" key="6">
    <source>
        <dbReference type="ARBA" id="ARBA00022927"/>
    </source>
</evidence>
<protein>
    <submittedName>
        <fullName evidence="11">Importin N-terminal domain-containing protein</fullName>
    </submittedName>
</protein>
<sequence>MQAAETQSFILLLTYDARYPSERVLCGCFGGLRPAPLEISGEMDRENLIRALHATTSSANQKEAAAYLEQNTRLLGFTPLLLHIIMDEGVDGSARQAAVIYLKNIINRHWITDEDDKQSFTLPEQDKHLIRELIIEAIVASPEAIRVQLCTAVGIITRHDFPKNWLHLPQKVATLLHSVDGPSWLGALLVIRRLVKLYEYRRVKEKKPLVETMSLLMPVLLERLITLMPDASQESCLLQKLILKIFYGLVQFSLNLEMFTVQSLTQWLEQFRLIIGRTVPEEVNTIDKDDRERTVWWKCKKWASAIVERIFERYGSPGQVQLNYSEFAENYMAHFAIPILNTCLQVLDGYRNGNYVSSRVLHSLLQYIDIAVSQSRTWKVIKPHCQGIVRSVLFPLLKFSDEDEELWNDSPEEFVRIKYGHNFVVFSFKIFMICAFDEHDAIHSVEFMHVYDELHNPTVAASNVLTGFAKRKDMLQPILEFALNMLSASNVDPCDQEGALRILGELFAALTRSKKYSSAVDELVERFIIPKIAHPVRFIRSRACWTVRQFASGKLSGGQITRIYEELVKTLANAMEELPVKVEAAMAIQHMLEAQTKYRSVLKPHVHAVIIEVLRLVARAEIEEMTSVMEVLLEDFVEDIIPIAVDVATELAKNQEDDRTVTVMGILTTLGSVLDMVEDNQDVLHYIEEQVRRVIKSVLEREQIDYYEEILALANSVITCSISEPMWEIFFDIHKLATTQDGMVFVNVMPLLHSYLTVDTDGFLARPERLRAFVEIAVNMFSEDMEENDQVHAAKLLECLILECQGKINNLVPDLVQLVLTRLHQPIEDCKTLKPALLLVVIAGLYYDADMFMSLLPQLQPHGTNTLNYLVNELLSLAHGLEGVHDRKMAVIGLCTMIRLPVAHRPTLIDEKAQQVNDLLVSLLIGLQKAMKIKAENRLANGKESDDKEIEEEFARDEDLADSEDEIDEDILEYLETLAEHQNKKERTGSDGQGFESNSSSASASWDEDSMEAYFTPLDNDETADVFIFYKETLDVLKASDEKLFCSMTTCTDTEKQVVLDGVLRVCEQRMSLAKSRKVEQQGGYAFNVDAPVPDTFNFAAKHS</sequence>
<feature type="compositionally biased region" description="Low complexity" evidence="8">
    <location>
        <begin position="996"/>
        <end position="1005"/>
    </location>
</feature>
<accession>A0A915Q402</accession>
<dbReference type="Gene3D" id="1.25.10.10">
    <property type="entry name" value="Leucine-rich Repeat Variant"/>
    <property type="match status" value="1"/>
</dbReference>
<dbReference type="InterPro" id="IPR001494">
    <property type="entry name" value="Importin-beta_N"/>
</dbReference>
<evidence type="ECO:0000313" key="10">
    <source>
        <dbReference type="Proteomes" id="UP000887581"/>
    </source>
</evidence>
<evidence type="ECO:0000256" key="5">
    <source>
        <dbReference type="ARBA" id="ARBA00022490"/>
    </source>
</evidence>
<dbReference type="GO" id="GO:0005635">
    <property type="term" value="C:nuclear envelope"/>
    <property type="evidence" value="ECO:0007669"/>
    <property type="project" value="TreeGrafter"/>
</dbReference>
<organism evidence="10 11">
    <name type="scientific">Setaria digitata</name>
    <dbReference type="NCBI Taxonomy" id="48799"/>
    <lineage>
        <taxon>Eukaryota</taxon>
        <taxon>Metazoa</taxon>
        <taxon>Ecdysozoa</taxon>
        <taxon>Nematoda</taxon>
        <taxon>Chromadorea</taxon>
        <taxon>Rhabditida</taxon>
        <taxon>Spirurina</taxon>
        <taxon>Spiruromorpha</taxon>
        <taxon>Filarioidea</taxon>
        <taxon>Setariidae</taxon>
        <taxon>Setaria</taxon>
    </lineage>
</organism>
<dbReference type="WBParaSite" id="sdigi.contig90.g4070.t1">
    <property type="protein sequence ID" value="sdigi.contig90.g4070.t1"/>
    <property type="gene ID" value="sdigi.contig90.g4070"/>
</dbReference>
<comment type="subcellular location">
    <subcellularLocation>
        <location evidence="2">Cytoplasm</location>
    </subcellularLocation>
    <subcellularLocation>
        <location evidence="1">Nucleus</location>
    </subcellularLocation>
</comment>
<keyword evidence="10" id="KW-1185">Reference proteome</keyword>
<evidence type="ECO:0000256" key="2">
    <source>
        <dbReference type="ARBA" id="ARBA00004496"/>
    </source>
</evidence>
<feature type="domain" description="Importin N-terminal" evidence="9">
    <location>
        <begin position="64"/>
        <end position="140"/>
    </location>
</feature>
<evidence type="ECO:0000256" key="3">
    <source>
        <dbReference type="ARBA" id="ARBA00007991"/>
    </source>
</evidence>
<name>A0A915Q402_9BILA</name>
<dbReference type="InterPro" id="IPR011989">
    <property type="entry name" value="ARM-like"/>
</dbReference>
<evidence type="ECO:0000259" key="9">
    <source>
        <dbReference type="PROSITE" id="PS50166"/>
    </source>
</evidence>
<feature type="region of interest" description="Disordered" evidence="8">
    <location>
        <begin position="940"/>
        <end position="962"/>
    </location>
</feature>
<dbReference type="SMART" id="SM00913">
    <property type="entry name" value="IBN_N"/>
    <property type="match status" value="1"/>
</dbReference>
<reference evidence="11" key="1">
    <citation type="submission" date="2022-11" db="UniProtKB">
        <authorList>
            <consortium name="WormBaseParasite"/>
        </authorList>
    </citation>
    <scope>IDENTIFICATION</scope>
</reference>
<feature type="compositionally biased region" description="Acidic residues" evidence="8">
    <location>
        <begin position="947"/>
        <end position="962"/>
    </location>
</feature>
<evidence type="ECO:0000256" key="8">
    <source>
        <dbReference type="SAM" id="MobiDB-lite"/>
    </source>
</evidence>
<dbReference type="Pfam" id="PF03810">
    <property type="entry name" value="IBN_N"/>
    <property type="match status" value="1"/>
</dbReference>
<dbReference type="GO" id="GO:0006606">
    <property type="term" value="P:protein import into nucleus"/>
    <property type="evidence" value="ECO:0007669"/>
    <property type="project" value="TreeGrafter"/>
</dbReference>
<evidence type="ECO:0000256" key="7">
    <source>
        <dbReference type="ARBA" id="ARBA00023242"/>
    </source>
</evidence>
<keyword evidence="5" id="KW-0963">Cytoplasm</keyword>
<dbReference type="PANTHER" id="PTHR10997">
    <property type="entry name" value="IMPORTIN-7, 8, 11"/>
    <property type="match status" value="1"/>
</dbReference>
<evidence type="ECO:0000313" key="11">
    <source>
        <dbReference type="WBParaSite" id="sdigi.contig90.g4070.t1"/>
    </source>
</evidence>
<proteinExistence type="inferred from homology"/>